<dbReference type="EMBL" id="CM042883">
    <property type="protein sequence ID" value="KAI4377731.1"/>
    <property type="molecule type" value="Genomic_DNA"/>
</dbReference>
<proteinExistence type="predicted"/>
<organism evidence="1 2">
    <name type="scientific">Melastoma candidum</name>
    <dbReference type="NCBI Taxonomy" id="119954"/>
    <lineage>
        <taxon>Eukaryota</taxon>
        <taxon>Viridiplantae</taxon>
        <taxon>Streptophyta</taxon>
        <taxon>Embryophyta</taxon>
        <taxon>Tracheophyta</taxon>
        <taxon>Spermatophyta</taxon>
        <taxon>Magnoliopsida</taxon>
        <taxon>eudicotyledons</taxon>
        <taxon>Gunneridae</taxon>
        <taxon>Pentapetalae</taxon>
        <taxon>rosids</taxon>
        <taxon>malvids</taxon>
        <taxon>Myrtales</taxon>
        <taxon>Melastomataceae</taxon>
        <taxon>Melastomatoideae</taxon>
        <taxon>Melastomateae</taxon>
        <taxon>Melastoma</taxon>
    </lineage>
</organism>
<name>A0ACB9RF11_9MYRT</name>
<evidence type="ECO:0000313" key="2">
    <source>
        <dbReference type="Proteomes" id="UP001057402"/>
    </source>
</evidence>
<protein>
    <submittedName>
        <fullName evidence="1">Uncharacterized protein</fullName>
    </submittedName>
</protein>
<sequence length="262" mass="30654">MHYRQSLRKHIARTFPAWRDYFISYKDIKKRLRLIHERGVPLEEAEFVRLLEIEIDKFNDFFTEKEEDYVIKLKILQERFANSLGVQEELIELRKDVVDFHGEIVLLENYSALNYTGLAKILKKYDKKTGALLRLPFLRRVLQQPFFTMDLLYQLLDQCQILLDCLLPTVGKSPVPSQEPAAEPDSTSTAEDVSLKLDKELEQLEQMHPESLYMKSTISALRVMKEIRSSSSTRSDLSLPPLQFTWSNRPWNGTRATEQVSE</sequence>
<accession>A0ACB9RF11</accession>
<reference evidence="2" key="1">
    <citation type="journal article" date="2023" name="Front. Plant Sci.">
        <title>Chromosomal-level genome assembly of Melastoma candidum provides insights into trichome evolution.</title>
        <authorList>
            <person name="Zhong Y."/>
            <person name="Wu W."/>
            <person name="Sun C."/>
            <person name="Zou P."/>
            <person name="Liu Y."/>
            <person name="Dai S."/>
            <person name="Zhou R."/>
        </authorList>
    </citation>
    <scope>NUCLEOTIDE SEQUENCE [LARGE SCALE GENOMIC DNA]</scope>
</reference>
<dbReference type="Proteomes" id="UP001057402">
    <property type="component" value="Chromosome 4"/>
</dbReference>
<gene>
    <name evidence="1" type="ORF">MLD38_015311</name>
</gene>
<keyword evidence="2" id="KW-1185">Reference proteome</keyword>
<evidence type="ECO:0000313" key="1">
    <source>
        <dbReference type="EMBL" id="KAI4377731.1"/>
    </source>
</evidence>
<comment type="caution">
    <text evidence="1">The sequence shown here is derived from an EMBL/GenBank/DDBJ whole genome shotgun (WGS) entry which is preliminary data.</text>
</comment>